<evidence type="ECO:0000256" key="5">
    <source>
        <dbReference type="ARBA" id="ARBA00022801"/>
    </source>
</evidence>
<reference evidence="10 11" key="1">
    <citation type="submission" date="2020-08" db="EMBL/GenBank/DDBJ databases">
        <title>Genomic Encyclopedia of Type Strains, Phase IV (KMG-IV): sequencing the most valuable type-strain genomes for metagenomic binning, comparative biology and taxonomic classification.</title>
        <authorList>
            <person name="Goeker M."/>
        </authorList>
    </citation>
    <scope>NUCLEOTIDE SEQUENCE [LARGE SCALE GENOMIC DNA]</scope>
    <source>
        <strain evidence="10 11">DSM 105074</strain>
    </source>
</reference>
<gene>
    <name evidence="10" type="ORF">HNQ92_005616</name>
</gene>
<sequence length="227" mass="25127">MKLYKKIILKGTLKLLTGLHIGDSKENVEIGGVDSPVVRRKDNNEPYIPGSSLKGKIRSLLELTLGENADTKFKTYRSVNGMCLADLFGSADNPARILVRDASLTSTSSQMLKASEFTDMPYTEIKFENVINRLNGTAEHPRQIERVPAGAEFNIEFIINVIQEQEETQQQLDSKANAYLQLLSSGIELLHHDYLGGSGTRGYGQVLITLTEPLHKTAEEYLNSAVS</sequence>
<dbReference type="GO" id="GO:0004519">
    <property type="term" value="F:endonuclease activity"/>
    <property type="evidence" value="ECO:0007669"/>
    <property type="project" value="UniProtKB-KW"/>
</dbReference>
<name>A0A840U1I8_9BACT</name>
<dbReference type="InterPro" id="IPR005537">
    <property type="entry name" value="RAMP_III_fam"/>
</dbReference>
<comment type="caution">
    <text evidence="10">The sequence shown here is derived from an EMBL/GenBank/DDBJ whole genome shotgun (WGS) entry which is preliminary data.</text>
</comment>
<keyword evidence="4" id="KW-0255">Endonuclease</keyword>
<feature type="domain" description="CRISPR type III-associated protein" evidence="9">
    <location>
        <begin position="12"/>
        <end position="206"/>
    </location>
</feature>
<evidence type="ECO:0000256" key="6">
    <source>
        <dbReference type="ARBA" id="ARBA00022884"/>
    </source>
</evidence>
<evidence type="ECO:0000256" key="1">
    <source>
        <dbReference type="ARBA" id="ARBA00006342"/>
    </source>
</evidence>
<evidence type="ECO:0000256" key="2">
    <source>
        <dbReference type="ARBA" id="ARBA00022150"/>
    </source>
</evidence>
<dbReference type="Pfam" id="PF03787">
    <property type="entry name" value="RAMPs"/>
    <property type="match status" value="1"/>
</dbReference>
<organism evidence="10 11">
    <name type="scientific">Rhabdobacter roseus</name>
    <dbReference type="NCBI Taxonomy" id="1655419"/>
    <lineage>
        <taxon>Bacteria</taxon>
        <taxon>Pseudomonadati</taxon>
        <taxon>Bacteroidota</taxon>
        <taxon>Cytophagia</taxon>
        <taxon>Cytophagales</taxon>
        <taxon>Cytophagaceae</taxon>
        <taxon>Rhabdobacter</taxon>
    </lineage>
</organism>
<proteinExistence type="inferred from homology"/>
<dbReference type="RefSeq" id="WP_221307565.1">
    <property type="nucleotide sequence ID" value="NZ_JACHGF010000018.1"/>
</dbReference>
<protein>
    <recommendedName>
        <fullName evidence="2">CRISPR system Cms endoribonuclease Csm3</fullName>
    </recommendedName>
    <alternativeName>
        <fullName evidence="8">CRISPR type III A-associated RAMP protein Csm3</fullName>
    </alternativeName>
</protein>
<dbReference type="GO" id="GO:0016787">
    <property type="term" value="F:hydrolase activity"/>
    <property type="evidence" value="ECO:0007669"/>
    <property type="project" value="UniProtKB-KW"/>
</dbReference>
<keyword evidence="5" id="KW-0378">Hydrolase</keyword>
<dbReference type="AlphaFoldDB" id="A0A840U1I8"/>
<dbReference type="InterPro" id="IPR052216">
    <property type="entry name" value="CRISPR_Csm3_endoribonuclease"/>
</dbReference>
<dbReference type="PANTHER" id="PTHR35579">
    <property type="entry name" value="CRISPR SYSTEM CMS ENDORIBONUCLEASE CSM3"/>
    <property type="match status" value="1"/>
</dbReference>
<evidence type="ECO:0000256" key="3">
    <source>
        <dbReference type="ARBA" id="ARBA00022722"/>
    </source>
</evidence>
<dbReference type="PANTHER" id="PTHR35579:SF3">
    <property type="entry name" value="CRISPR SYSTEM CMS ENDORIBONUCLEASE CSM3"/>
    <property type="match status" value="1"/>
</dbReference>
<dbReference type="EMBL" id="JACHGF010000018">
    <property type="protein sequence ID" value="MBB5287453.1"/>
    <property type="molecule type" value="Genomic_DNA"/>
</dbReference>
<dbReference type="Proteomes" id="UP000557307">
    <property type="component" value="Unassembled WGS sequence"/>
</dbReference>
<comment type="similarity">
    <text evidence="1">Belongs to the CRISPR-associated Csm3 family.</text>
</comment>
<evidence type="ECO:0000256" key="4">
    <source>
        <dbReference type="ARBA" id="ARBA00022759"/>
    </source>
</evidence>
<keyword evidence="7" id="KW-0051">Antiviral defense</keyword>
<dbReference type="GO" id="GO:0003723">
    <property type="term" value="F:RNA binding"/>
    <property type="evidence" value="ECO:0007669"/>
    <property type="project" value="UniProtKB-KW"/>
</dbReference>
<evidence type="ECO:0000313" key="11">
    <source>
        <dbReference type="Proteomes" id="UP000557307"/>
    </source>
</evidence>
<dbReference type="NCBIfam" id="TIGR02582">
    <property type="entry name" value="cas7_TM1809"/>
    <property type="match status" value="1"/>
</dbReference>
<evidence type="ECO:0000259" key="9">
    <source>
        <dbReference type="Pfam" id="PF03787"/>
    </source>
</evidence>
<accession>A0A840U1I8</accession>
<evidence type="ECO:0000313" key="10">
    <source>
        <dbReference type="EMBL" id="MBB5287453.1"/>
    </source>
</evidence>
<keyword evidence="3" id="KW-0540">Nuclease</keyword>
<dbReference type="InterPro" id="IPR013412">
    <property type="entry name" value="CRISPR-assoc_RAMP_Csm3"/>
</dbReference>
<dbReference type="GO" id="GO:0051607">
    <property type="term" value="P:defense response to virus"/>
    <property type="evidence" value="ECO:0007669"/>
    <property type="project" value="UniProtKB-KW"/>
</dbReference>
<keyword evidence="6" id="KW-0694">RNA-binding</keyword>
<keyword evidence="11" id="KW-1185">Reference proteome</keyword>
<evidence type="ECO:0000256" key="8">
    <source>
        <dbReference type="ARBA" id="ARBA00033183"/>
    </source>
</evidence>
<evidence type="ECO:0000256" key="7">
    <source>
        <dbReference type="ARBA" id="ARBA00023118"/>
    </source>
</evidence>